<reference evidence="1 2" key="1">
    <citation type="journal article" date="2012" name="Proc. Natl. Acad. Sci. U.S.A.">
        <title>Comparative genomics of Ceriporiopsis subvermispora and Phanerochaete chrysosporium provide insight into selective ligninolysis.</title>
        <authorList>
            <person name="Fernandez-Fueyo E."/>
            <person name="Ruiz-Duenas F.J."/>
            <person name="Ferreira P."/>
            <person name="Floudas D."/>
            <person name="Hibbett D.S."/>
            <person name="Canessa P."/>
            <person name="Larrondo L.F."/>
            <person name="James T.Y."/>
            <person name="Seelenfreund D."/>
            <person name="Lobos S."/>
            <person name="Polanco R."/>
            <person name="Tello M."/>
            <person name="Honda Y."/>
            <person name="Watanabe T."/>
            <person name="Watanabe T."/>
            <person name="Ryu J.S."/>
            <person name="Kubicek C.P."/>
            <person name="Schmoll M."/>
            <person name="Gaskell J."/>
            <person name="Hammel K.E."/>
            <person name="St John F.J."/>
            <person name="Vanden Wymelenberg A."/>
            <person name="Sabat G."/>
            <person name="Splinter BonDurant S."/>
            <person name="Syed K."/>
            <person name="Yadav J.S."/>
            <person name="Doddapaneni H."/>
            <person name="Subramanian V."/>
            <person name="Lavin J.L."/>
            <person name="Oguiza J.A."/>
            <person name="Perez G."/>
            <person name="Pisabarro A.G."/>
            <person name="Ramirez L."/>
            <person name="Santoyo F."/>
            <person name="Master E."/>
            <person name="Coutinho P.M."/>
            <person name="Henrissat B."/>
            <person name="Lombard V."/>
            <person name="Magnuson J.K."/>
            <person name="Kuees U."/>
            <person name="Hori C."/>
            <person name="Igarashi K."/>
            <person name="Samejima M."/>
            <person name="Held B.W."/>
            <person name="Barry K.W."/>
            <person name="LaButti K.M."/>
            <person name="Lapidus A."/>
            <person name="Lindquist E.A."/>
            <person name="Lucas S.M."/>
            <person name="Riley R."/>
            <person name="Salamov A.A."/>
            <person name="Hoffmeister D."/>
            <person name="Schwenk D."/>
            <person name="Hadar Y."/>
            <person name="Yarden O."/>
            <person name="de Vries R.P."/>
            <person name="Wiebenga A."/>
            <person name="Stenlid J."/>
            <person name="Eastwood D."/>
            <person name="Grigoriev I.V."/>
            <person name="Berka R.M."/>
            <person name="Blanchette R.A."/>
            <person name="Kersten P."/>
            <person name="Martinez A.T."/>
            <person name="Vicuna R."/>
            <person name="Cullen D."/>
        </authorList>
    </citation>
    <scope>NUCLEOTIDE SEQUENCE [LARGE SCALE GENOMIC DNA]</scope>
    <source>
        <strain evidence="1 2">B</strain>
    </source>
</reference>
<gene>
    <name evidence="1" type="ORF">CERSUDRAFT_100899</name>
</gene>
<sequence length="464" mass="51077">MRIQFRETSRASISDAATVPLLRLNYDILFWIMKFLEKKDLLSFMSCSRALLRQGTKVLLVNTREYRLHKLPDRRYWAFLDFVLADAPFRARYLRTLCITRANHPSAMPARALAGVLAHAPNLTALTLHNAEELLAHAPHLGGAFRGLGQLKLIQLRHAGRGWIGLLEQLRAPLVDAEIALVGPDAEPALDAACILQGCAGTLRVLALTIRGAVEHRLGPFPQLRKFIYAPSATVLGAPLLGAAFPALERLDIAFDSKIAYRVVQPRLGGGAGGGPQWRVLDYVHGSAPLLDEMGLRTRVKSLHLAYDAMDGDGVLMDVVRNNPAEKVTKYCRFEEVPRIVRAVEGAPAPVKELRLGVSIEPGMVRKLGWVLAKIAGVCSKVRLTQIQLYPAYDDEELPRAMVRGVVDLLIGSDDSPRFLQSAVHLRGLSVIQDAERGLKINWRVVRTGARPVLELSGMSGAEF</sequence>
<dbReference type="OrthoDB" id="2734540at2759"/>
<proteinExistence type="predicted"/>
<dbReference type="Proteomes" id="UP000016930">
    <property type="component" value="Unassembled WGS sequence"/>
</dbReference>
<evidence type="ECO:0008006" key="3">
    <source>
        <dbReference type="Google" id="ProtNLM"/>
    </source>
</evidence>
<name>M2QFV6_CERS8</name>
<accession>M2QFV6</accession>
<evidence type="ECO:0000313" key="2">
    <source>
        <dbReference type="Proteomes" id="UP000016930"/>
    </source>
</evidence>
<dbReference type="HOGENOM" id="CLU_589248_0_0_1"/>
<dbReference type="AlphaFoldDB" id="M2QFV6"/>
<protein>
    <recommendedName>
        <fullName evidence="3">F-box domain-containing protein</fullName>
    </recommendedName>
</protein>
<keyword evidence="2" id="KW-1185">Reference proteome</keyword>
<organism evidence="1 2">
    <name type="scientific">Ceriporiopsis subvermispora (strain B)</name>
    <name type="common">White-rot fungus</name>
    <name type="synonym">Gelatoporia subvermispora</name>
    <dbReference type="NCBI Taxonomy" id="914234"/>
    <lineage>
        <taxon>Eukaryota</taxon>
        <taxon>Fungi</taxon>
        <taxon>Dikarya</taxon>
        <taxon>Basidiomycota</taxon>
        <taxon>Agaricomycotina</taxon>
        <taxon>Agaricomycetes</taxon>
        <taxon>Polyporales</taxon>
        <taxon>Gelatoporiaceae</taxon>
        <taxon>Gelatoporia</taxon>
    </lineage>
</organism>
<dbReference type="EMBL" id="KB445830">
    <property type="protein sequence ID" value="EMD30890.1"/>
    <property type="molecule type" value="Genomic_DNA"/>
</dbReference>
<evidence type="ECO:0000313" key="1">
    <source>
        <dbReference type="EMBL" id="EMD30890.1"/>
    </source>
</evidence>